<keyword evidence="1" id="KW-0433">Leucine-rich repeat</keyword>
<keyword evidence="3" id="KW-1133">Transmembrane helix</keyword>
<dbReference type="SMART" id="SM00369">
    <property type="entry name" value="LRR_TYP"/>
    <property type="match status" value="6"/>
</dbReference>
<name>A0ABP0VRP0_9BRYO</name>
<dbReference type="PANTHER" id="PTHR48009">
    <property type="entry name" value="LEUCINE-RICH REPEAT (LRR) FAMILY PROTEIN"/>
    <property type="match status" value="1"/>
</dbReference>
<dbReference type="InterPro" id="IPR001611">
    <property type="entry name" value="Leu-rich_rpt"/>
</dbReference>
<evidence type="ECO:0008006" key="6">
    <source>
        <dbReference type="Google" id="ProtNLM"/>
    </source>
</evidence>
<keyword evidence="3" id="KW-0472">Membrane</keyword>
<dbReference type="PANTHER" id="PTHR48009:SF7">
    <property type="entry name" value="LEUCINE-RICH REPEAT (LRR) FAMILY PROTEIN"/>
    <property type="match status" value="1"/>
</dbReference>
<dbReference type="Pfam" id="PF13855">
    <property type="entry name" value="LRR_8"/>
    <property type="match status" value="1"/>
</dbReference>
<gene>
    <name evidence="4" type="ORF">CSSPJE1EN1_LOCUS2584</name>
</gene>
<keyword evidence="3" id="KW-0812">Transmembrane</keyword>
<evidence type="ECO:0000256" key="3">
    <source>
        <dbReference type="SAM" id="Phobius"/>
    </source>
</evidence>
<dbReference type="Gene3D" id="3.80.10.10">
    <property type="entry name" value="Ribonuclease Inhibitor"/>
    <property type="match status" value="3"/>
</dbReference>
<dbReference type="InterPro" id="IPR032675">
    <property type="entry name" value="LRR_dom_sf"/>
</dbReference>
<feature type="transmembrane region" description="Helical" evidence="3">
    <location>
        <begin position="24"/>
        <end position="43"/>
    </location>
</feature>
<proteinExistence type="predicted"/>
<evidence type="ECO:0000256" key="1">
    <source>
        <dbReference type="ARBA" id="ARBA00022614"/>
    </source>
</evidence>
<dbReference type="PRINTS" id="PR00019">
    <property type="entry name" value="LEURICHRPT"/>
</dbReference>
<reference evidence="4" key="1">
    <citation type="submission" date="2024-02" db="EMBL/GenBank/DDBJ databases">
        <authorList>
            <consortium name="ELIXIR-Norway"/>
            <consortium name="Elixir Norway"/>
        </authorList>
    </citation>
    <scope>NUCLEOTIDE SEQUENCE</scope>
</reference>
<dbReference type="InterPro" id="IPR003591">
    <property type="entry name" value="Leu-rich_rpt_typical-subtyp"/>
</dbReference>
<evidence type="ECO:0000256" key="2">
    <source>
        <dbReference type="ARBA" id="ARBA00022737"/>
    </source>
</evidence>
<evidence type="ECO:0000313" key="4">
    <source>
        <dbReference type="EMBL" id="CAK9257106.1"/>
    </source>
</evidence>
<keyword evidence="2" id="KW-0677">Repeat</keyword>
<accession>A0ABP0VRP0</accession>
<evidence type="ECO:0000313" key="5">
    <source>
        <dbReference type="Proteomes" id="UP001497444"/>
    </source>
</evidence>
<protein>
    <recommendedName>
        <fullName evidence="6">Leucine-rich repeat receptor-like protein kinase</fullName>
    </recommendedName>
</protein>
<keyword evidence="5" id="KW-1185">Reference proteome</keyword>
<sequence>MFCEREVSLKGLLLLFLHKDWDKILSLSLSLSLCVRLCCWLLSKRRKRSIVAMAWSIKVRVSRIPKLGSFLVILLALIMATETMEMVGAITNAGDIQALKQILMAVNVASIKPSSCLGSWNFSMDPCDTRSTSHFTCGIDCSPGNIEEGERRITGLQLERGAAYEGTLSPHIGDLTALQRVIISGNSFHGLVPASLAQLKELVHLDLSSNLFSGSLPESLGLLQNLNFFSVAYNSLVGQIPKSFNNMMSIVYMYLNNNQLSGNLPELSELKRLQYLDVSNNRLSGSLPAQFPPMLELLSLGKNQLSGDLPVGMKSLSFLQVLDLRSNSLTGSLEALIYELSSLQQLNLAHNQFTSLGRTTVSGTSSSSKLISLNVSFNSLQGAIPESVTRLPKLTVLALQSNLLTGPIPHNLALKAANLLSGTEQLRQLYLENNYLTGDIPWPFFSLSADTNIAYLGMNCFKSCPPSFFFCQRDTQRSETECHNGLKTSLLI</sequence>
<dbReference type="SUPFAM" id="SSF52058">
    <property type="entry name" value="L domain-like"/>
    <property type="match status" value="1"/>
</dbReference>
<feature type="transmembrane region" description="Helical" evidence="3">
    <location>
        <begin position="64"/>
        <end position="81"/>
    </location>
</feature>
<dbReference type="EMBL" id="OZ020105">
    <property type="protein sequence ID" value="CAK9257106.1"/>
    <property type="molecule type" value="Genomic_DNA"/>
</dbReference>
<organism evidence="4 5">
    <name type="scientific">Sphagnum jensenii</name>
    <dbReference type="NCBI Taxonomy" id="128206"/>
    <lineage>
        <taxon>Eukaryota</taxon>
        <taxon>Viridiplantae</taxon>
        <taxon>Streptophyta</taxon>
        <taxon>Embryophyta</taxon>
        <taxon>Bryophyta</taxon>
        <taxon>Sphagnophytina</taxon>
        <taxon>Sphagnopsida</taxon>
        <taxon>Sphagnales</taxon>
        <taxon>Sphagnaceae</taxon>
        <taxon>Sphagnum</taxon>
    </lineage>
</organism>
<dbReference type="Pfam" id="PF00560">
    <property type="entry name" value="LRR_1"/>
    <property type="match status" value="4"/>
</dbReference>
<dbReference type="Proteomes" id="UP001497444">
    <property type="component" value="Chromosome 10"/>
</dbReference>
<dbReference type="InterPro" id="IPR053213">
    <property type="entry name" value="RLP29"/>
</dbReference>